<dbReference type="Gene3D" id="3.40.50.720">
    <property type="entry name" value="NAD(P)-binding Rossmann-like Domain"/>
    <property type="match status" value="1"/>
</dbReference>
<dbReference type="Proteomes" id="UP000267798">
    <property type="component" value="Unassembled WGS sequence"/>
</dbReference>
<evidence type="ECO:0000313" key="2">
    <source>
        <dbReference type="EMBL" id="RJX37994.1"/>
    </source>
</evidence>
<dbReference type="PANTHER" id="PTHR47129">
    <property type="entry name" value="QUINONE OXIDOREDUCTASE 2"/>
    <property type="match status" value="1"/>
</dbReference>
<dbReference type="PANTHER" id="PTHR47129:SF1">
    <property type="entry name" value="NMRA-LIKE DOMAIN-CONTAINING PROTEIN"/>
    <property type="match status" value="1"/>
</dbReference>
<keyword evidence="3" id="KW-1185">Reference proteome</keyword>
<comment type="caution">
    <text evidence="2">The sequence shown here is derived from an EMBL/GenBank/DDBJ whole genome shotgun (WGS) entry which is preliminary data.</text>
</comment>
<accession>A0A3A6PVV1</accession>
<dbReference type="RefSeq" id="WP_120112813.1">
    <property type="nucleotide sequence ID" value="NZ_QXQB01000004.1"/>
</dbReference>
<feature type="domain" description="NAD(P)-binding" evidence="1">
    <location>
        <begin position="7"/>
        <end position="189"/>
    </location>
</feature>
<protein>
    <submittedName>
        <fullName evidence="2">SDR family NAD(P)-dependent oxidoreductase</fullName>
    </submittedName>
</protein>
<dbReference type="SUPFAM" id="SSF51735">
    <property type="entry name" value="NAD(P)-binding Rossmann-fold domains"/>
    <property type="match status" value="1"/>
</dbReference>
<dbReference type="InterPro" id="IPR052718">
    <property type="entry name" value="NmrA-type_oxidoreductase"/>
</dbReference>
<organism evidence="2 3">
    <name type="scientific">Paenibacillus pinisoli</name>
    <dbReference type="NCBI Taxonomy" id="1276110"/>
    <lineage>
        <taxon>Bacteria</taxon>
        <taxon>Bacillati</taxon>
        <taxon>Bacillota</taxon>
        <taxon>Bacilli</taxon>
        <taxon>Bacillales</taxon>
        <taxon>Paenibacillaceae</taxon>
        <taxon>Paenibacillus</taxon>
    </lineage>
</organism>
<name>A0A3A6PVV1_9BACL</name>
<dbReference type="OrthoDB" id="152510at2"/>
<dbReference type="InterPro" id="IPR036291">
    <property type="entry name" value="NAD(P)-bd_dom_sf"/>
</dbReference>
<proteinExistence type="predicted"/>
<evidence type="ECO:0000259" key="1">
    <source>
        <dbReference type="Pfam" id="PF13460"/>
    </source>
</evidence>
<dbReference type="EMBL" id="QXQB01000004">
    <property type="protein sequence ID" value="RJX37994.1"/>
    <property type="molecule type" value="Genomic_DNA"/>
</dbReference>
<gene>
    <name evidence="2" type="ORF">D3P09_18110</name>
</gene>
<dbReference type="Pfam" id="PF13460">
    <property type="entry name" value="NAD_binding_10"/>
    <property type="match status" value="1"/>
</dbReference>
<dbReference type="AlphaFoldDB" id="A0A3A6PVV1"/>
<evidence type="ECO:0000313" key="3">
    <source>
        <dbReference type="Proteomes" id="UP000267798"/>
    </source>
</evidence>
<sequence length="272" mass="30073">MPIAITGASGKLGRLVIQELLQRVPAAELVACIRNTEHRHDFEKLGIAVRHCDYDRPETLEQAFHGASRLLFISSPHHDDGLRLLQHSSVIEAAKQSKIGQLFYTSFAFPEDGAISLTRLHAATEKAIHASGVPYTIFRHAIYSDFVEVLDLRSAVAKGELRVQPGHWRFNSVIRPDLAVAIAAALTSPGHEQQTYELTAPKAWTFEELAGALSELAGKPVSLIQDTELQHWMFGFLRSINTASTTGDLVRLMERPATPLKESIQPFALPLK</sequence>
<reference evidence="2 3" key="1">
    <citation type="submission" date="2018-09" db="EMBL/GenBank/DDBJ databases">
        <title>Paenibacillus aracenensis nov. sp. isolated from a cave in southern Spain.</title>
        <authorList>
            <person name="Jurado V."/>
            <person name="Gutierrez-Patricio S."/>
            <person name="Gonzalez-Pimentel J.L."/>
            <person name="Miller A.Z."/>
            <person name="Laiz L."/>
            <person name="Saiz-Jimenez C."/>
        </authorList>
    </citation>
    <scope>NUCLEOTIDE SEQUENCE [LARGE SCALE GENOMIC DNA]</scope>
    <source>
        <strain evidence="2 3">JCM 19203</strain>
    </source>
</reference>
<dbReference type="Gene3D" id="3.90.25.10">
    <property type="entry name" value="UDP-galactose 4-epimerase, domain 1"/>
    <property type="match status" value="1"/>
</dbReference>
<dbReference type="InterPro" id="IPR016040">
    <property type="entry name" value="NAD(P)-bd_dom"/>
</dbReference>